<keyword evidence="1" id="KW-0548">Nucleotidyltransferase</keyword>
<proteinExistence type="predicted"/>
<protein>
    <submittedName>
        <fullName evidence="1">RNA-directed DNA polymerase from mobile element jockey-like</fullName>
    </submittedName>
</protein>
<name>A0A3M7PU03_BRAPC</name>
<keyword evidence="1" id="KW-0695">RNA-directed DNA polymerase</keyword>
<dbReference type="EMBL" id="REGN01008805">
    <property type="protein sequence ID" value="RNA02637.1"/>
    <property type="molecule type" value="Genomic_DNA"/>
</dbReference>
<comment type="caution">
    <text evidence="1">The sequence shown here is derived from an EMBL/GenBank/DDBJ whole genome shotgun (WGS) entry which is preliminary data.</text>
</comment>
<dbReference type="PANTHER" id="PTHR36688:SF1">
    <property type="entry name" value="ENDONUCLEASE_EXONUCLEASE_PHOSPHATASE DOMAIN-CONTAINING PROTEIN"/>
    <property type="match status" value="1"/>
</dbReference>
<gene>
    <name evidence="1" type="ORF">BpHYR1_000625</name>
</gene>
<dbReference type="AlphaFoldDB" id="A0A3M7PU03"/>
<dbReference type="OrthoDB" id="8046321at2759"/>
<dbReference type="GO" id="GO:0003964">
    <property type="term" value="F:RNA-directed DNA polymerase activity"/>
    <property type="evidence" value="ECO:0007669"/>
    <property type="project" value="UniProtKB-KW"/>
</dbReference>
<keyword evidence="2" id="KW-1185">Reference proteome</keyword>
<dbReference type="Proteomes" id="UP000276133">
    <property type="component" value="Unassembled WGS sequence"/>
</dbReference>
<accession>A0A3M7PU03</accession>
<evidence type="ECO:0000313" key="1">
    <source>
        <dbReference type="EMBL" id="RNA02637.1"/>
    </source>
</evidence>
<feature type="non-terminal residue" evidence="1">
    <location>
        <position position="1"/>
    </location>
</feature>
<evidence type="ECO:0000313" key="2">
    <source>
        <dbReference type="Proteomes" id="UP000276133"/>
    </source>
</evidence>
<organism evidence="1 2">
    <name type="scientific">Brachionus plicatilis</name>
    <name type="common">Marine rotifer</name>
    <name type="synonym">Brachionus muelleri</name>
    <dbReference type="NCBI Taxonomy" id="10195"/>
    <lineage>
        <taxon>Eukaryota</taxon>
        <taxon>Metazoa</taxon>
        <taxon>Spiralia</taxon>
        <taxon>Gnathifera</taxon>
        <taxon>Rotifera</taxon>
        <taxon>Eurotatoria</taxon>
        <taxon>Monogononta</taxon>
        <taxon>Pseudotrocha</taxon>
        <taxon>Ploima</taxon>
        <taxon>Brachionidae</taxon>
        <taxon>Brachionus</taxon>
    </lineage>
</organism>
<keyword evidence="1" id="KW-0808">Transferase</keyword>
<dbReference type="InterPro" id="IPR052560">
    <property type="entry name" value="RdDP_mobile_element"/>
</dbReference>
<reference evidence="1 2" key="1">
    <citation type="journal article" date="2018" name="Sci. Rep.">
        <title>Genomic signatures of local adaptation to the degree of environmental predictability in rotifers.</title>
        <authorList>
            <person name="Franch-Gras L."/>
            <person name="Hahn C."/>
            <person name="Garcia-Roger E.M."/>
            <person name="Carmona M.J."/>
            <person name="Serra M."/>
            <person name="Gomez A."/>
        </authorList>
    </citation>
    <scope>NUCLEOTIDE SEQUENCE [LARGE SCALE GENOMIC DNA]</scope>
    <source>
        <strain evidence="1">HYR1</strain>
    </source>
</reference>
<dbReference type="PANTHER" id="PTHR36688">
    <property type="entry name" value="ENDO/EXONUCLEASE/PHOSPHATASE DOMAIN-CONTAINING PROTEIN"/>
    <property type="match status" value="1"/>
</dbReference>
<sequence>DIAYSLPKEVKIALFADVLCIWITRTSKKEIERLLQDAIEKIVEFCKKWGFKINKTKTCHTTYTRAGARSNYERKYKLNIKIEQEEVPLEQNPTFLGIKLDPKLAYTAHLQDVIKKQTSKINLILLKIDKKEDRSNQLFIKFMKTRAQHELIAKEIHDYLSKRPNESQQKFRTVFDKLQ</sequence>